<keyword evidence="1" id="KW-0810">Translation regulation</keyword>
<dbReference type="InterPro" id="IPR038416">
    <property type="entry name" value="Ribosom_S30AE_C_sf"/>
</dbReference>
<dbReference type="PANTHER" id="PTHR33231">
    <property type="entry name" value="30S RIBOSOMAL PROTEIN"/>
    <property type="match status" value="1"/>
</dbReference>
<evidence type="ECO:0000313" key="4">
    <source>
        <dbReference type="Proteomes" id="UP000001876"/>
    </source>
</evidence>
<evidence type="ECO:0000259" key="2">
    <source>
        <dbReference type="Pfam" id="PF16321"/>
    </source>
</evidence>
<feature type="domain" description="Sigma 54 modulation/S30EA ribosomal protein C-terminal" evidence="2">
    <location>
        <begin position="184"/>
        <end position="235"/>
    </location>
</feature>
<dbReference type="Gene3D" id="3.30.505.50">
    <property type="entry name" value="Sigma 54 modulation/S30EA ribosomal protein, C-terminal domain"/>
    <property type="match status" value="1"/>
</dbReference>
<dbReference type="InterPro" id="IPR036567">
    <property type="entry name" value="RHF-like"/>
</dbReference>
<dbReference type="OrthoDB" id="10253151at2759"/>
<dbReference type="GO" id="GO:0043024">
    <property type="term" value="F:ribosomal small subunit binding"/>
    <property type="evidence" value="ECO:0007669"/>
    <property type="project" value="TreeGrafter"/>
</dbReference>
<dbReference type="GO" id="GO:0022627">
    <property type="term" value="C:cytosolic small ribosomal subunit"/>
    <property type="evidence" value="ECO:0007669"/>
    <property type="project" value="TreeGrafter"/>
</dbReference>
<dbReference type="STRING" id="564608.C1N7A9"/>
<dbReference type="PANTHER" id="PTHR33231:SF1">
    <property type="entry name" value="30S RIBOSOMAL PROTEIN"/>
    <property type="match status" value="1"/>
</dbReference>
<reference evidence="3 4" key="1">
    <citation type="journal article" date="2009" name="Science">
        <title>Green evolution and dynamic adaptations revealed by genomes of the marine picoeukaryotes Micromonas.</title>
        <authorList>
            <person name="Worden A.Z."/>
            <person name="Lee J.H."/>
            <person name="Mock T."/>
            <person name="Rouze P."/>
            <person name="Simmons M.P."/>
            <person name="Aerts A.L."/>
            <person name="Allen A.E."/>
            <person name="Cuvelier M.L."/>
            <person name="Derelle E."/>
            <person name="Everett M.V."/>
            <person name="Foulon E."/>
            <person name="Grimwood J."/>
            <person name="Gundlach H."/>
            <person name="Henrissat B."/>
            <person name="Napoli C."/>
            <person name="McDonald S.M."/>
            <person name="Parker M.S."/>
            <person name="Rombauts S."/>
            <person name="Salamov A."/>
            <person name="Von Dassow P."/>
            <person name="Badger J.H."/>
            <person name="Coutinho P.M."/>
            <person name="Demir E."/>
            <person name="Dubchak I."/>
            <person name="Gentemann C."/>
            <person name="Eikrem W."/>
            <person name="Gready J.E."/>
            <person name="John U."/>
            <person name="Lanier W."/>
            <person name="Lindquist E.A."/>
            <person name="Lucas S."/>
            <person name="Mayer K.F."/>
            <person name="Moreau H."/>
            <person name="Not F."/>
            <person name="Otillar R."/>
            <person name="Panaud O."/>
            <person name="Pangilinan J."/>
            <person name="Paulsen I."/>
            <person name="Piegu B."/>
            <person name="Poliakov A."/>
            <person name="Robbens S."/>
            <person name="Schmutz J."/>
            <person name="Toulza E."/>
            <person name="Wyss T."/>
            <person name="Zelensky A."/>
            <person name="Zhou K."/>
            <person name="Armbrust E.V."/>
            <person name="Bhattacharya D."/>
            <person name="Goodenough U.W."/>
            <person name="Van de Peer Y."/>
            <person name="Grigoriev I.V."/>
        </authorList>
    </citation>
    <scope>NUCLEOTIDE SEQUENCE [LARGE SCALE GENOMIC DNA]</scope>
    <source>
        <strain evidence="3 4">CCMP1545</strain>
    </source>
</reference>
<protein>
    <submittedName>
        <fullName evidence="3">Predicted protein</fullName>
    </submittedName>
</protein>
<organism evidence="4">
    <name type="scientific">Micromonas pusilla (strain CCMP1545)</name>
    <name type="common">Picoplanktonic green alga</name>
    <dbReference type="NCBI Taxonomy" id="564608"/>
    <lineage>
        <taxon>Eukaryota</taxon>
        <taxon>Viridiplantae</taxon>
        <taxon>Chlorophyta</taxon>
        <taxon>Mamiellophyceae</taxon>
        <taxon>Mamiellales</taxon>
        <taxon>Mamiellaceae</taxon>
        <taxon>Micromonas</taxon>
    </lineage>
</organism>
<proteinExistence type="predicted"/>
<dbReference type="Proteomes" id="UP000001876">
    <property type="component" value="Unassembled WGS sequence"/>
</dbReference>
<gene>
    <name evidence="3" type="ORF">MICPUCDRAFT_49753</name>
</gene>
<dbReference type="AlphaFoldDB" id="C1N7A9"/>
<dbReference type="RefSeq" id="XP_003063866.1">
    <property type="nucleotide sequence ID" value="XM_003063820.1"/>
</dbReference>
<dbReference type="eggNOG" id="ENOG502QQ0F">
    <property type="taxonomic scope" value="Eukaryota"/>
</dbReference>
<evidence type="ECO:0000256" key="1">
    <source>
        <dbReference type="ARBA" id="ARBA00022845"/>
    </source>
</evidence>
<dbReference type="NCBIfam" id="TIGR00741">
    <property type="entry name" value="yfiA"/>
    <property type="match status" value="1"/>
</dbReference>
<dbReference type="CDD" id="cd00552">
    <property type="entry name" value="RaiA"/>
    <property type="match status" value="1"/>
</dbReference>
<dbReference type="Pfam" id="PF16321">
    <property type="entry name" value="Ribosom_S30AE_C"/>
    <property type="match status" value="1"/>
</dbReference>
<accession>C1N7A9</accession>
<dbReference type="InterPro" id="IPR032528">
    <property type="entry name" value="Ribosom_S30AE_C"/>
</dbReference>
<dbReference type="EMBL" id="GG663749">
    <property type="protein sequence ID" value="EEH52239.1"/>
    <property type="molecule type" value="Genomic_DNA"/>
</dbReference>
<dbReference type="GO" id="GO:0045900">
    <property type="term" value="P:negative regulation of translational elongation"/>
    <property type="evidence" value="ECO:0007669"/>
    <property type="project" value="TreeGrafter"/>
</dbReference>
<dbReference type="Pfam" id="PF02482">
    <property type="entry name" value="Ribosomal_S30AE"/>
    <property type="match status" value="1"/>
</dbReference>
<sequence length="245" mass="26658">MNAALLSSARALTTPRALRGRSLASTRVSSVRASGARAMAAPAKGTKVIVQGRHLEITEAIRDYCEQKINKAVSHFDMHDVREVDVTCSARSEKQQGGDLQMTQVTVYTRNGVVRSEEEADNLYASIDAVSDKIERKLRKIKEKKNSKKAGKTKANPKAQTADIVAAAAEADEARADEIEFEETVGVKYMAVKTSTAMEAAEEMESLGHVFYAFKNKANGGEVNVVYKRDAGGYAVLVPVDMDEN</sequence>
<dbReference type="GeneID" id="9689146"/>
<evidence type="ECO:0000313" key="3">
    <source>
        <dbReference type="EMBL" id="EEH52239.1"/>
    </source>
</evidence>
<name>C1N7A9_MICPC</name>
<dbReference type="OMA" id="CIEMEPR"/>
<dbReference type="InterPro" id="IPR050574">
    <property type="entry name" value="HPF/YfiA_ribosome-assoc"/>
</dbReference>
<keyword evidence="4" id="KW-1185">Reference proteome</keyword>
<dbReference type="Gene3D" id="3.30.160.100">
    <property type="entry name" value="Ribosome hibernation promotion factor-like"/>
    <property type="match status" value="1"/>
</dbReference>
<dbReference type="KEGG" id="mpp:MICPUCDRAFT_49753"/>
<dbReference type="SUPFAM" id="SSF69754">
    <property type="entry name" value="Ribosome binding protein Y (YfiA homologue)"/>
    <property type="match status" value="1"/>
</dbReference>
<dbReference type="InterPro" id="IPR003489">
    <property type="entry name" value="RHF/RaiA"/>
</dbReference>